<gene>
    <name evidence="1" type="ORF">EM932_09440</name>
</gene>
<proteinExistence type="predicted"/>
<comment type="caution">
    <text evidence="1">The sequence shown here is derived from an EMBL/GenBank/DDBJ whole genome shotgun (WGS) entry which is preliminary data.</text>
</comment>
<dbReference type="AlphaFoldDB" id="A0A4S1DYM5"/>
<keyword evidence="2" id="KW-1185">Reference proteome</keyword>
<evidence type="ECO:0000313" key="1">
    <source>
        <dbReference type="EMBL" id="TGV02652.1"/>
    </source>
</evidence>
<accession>A0A4S1DYM5</accession>
<reference evidence="1 2" key="1">
    <citation type="submission" date="2019-04" db="EMBL/GenBank/DDBJ databases">
        <authorList>
            <person name="Liu A."/>
        </authorList>
    </citation>
    <scope>NUCLEOTIDE SEQUENCE [LARGE SCALE GENOMIC DNA]</scope>
    <source>
        <strain evidence="1 2">RZ03</strain>
    </source>
</reference>
<name>A0A4S1DYM5_9FLAO</name>
<dbReference type="Proteomes" id="UP000307602">
    <property type="component" value="Unassembled WGS sequence"/>
</dbReference>
<dbReference type="Pfam" id="PF12663">
    <property type="entry name" value="DUF3788"/>
    <property type="match status" value="1"/>
</dbReference>
<sequence>MKILKQLLNRISIKKRNITLVLKYRNMSASIYNDKLVEPNDKMLIYDLASTKIYLDKISAFIENNYGNFRPEWKFYNKKSGWILKMFTKNRNVLFVVPCDKYFRIAFTFGDKATDLIFNSDLPDSIKKNLYDAKKYMEGRTIQLEVQTKNDLENILKMIKIKLVN</sequence>
<dbReference type="OrthoDB" id="1121290at2"/>
<organism evidence="1 2">
    <name type="scientific">Flavivirga rizhaonensis</name>
    <dbReference type="NCBI Taxonomy" id="2559571"/>
    <lineage>
        <taxon>Bacteria</taxon>
        <taxon>Pseudomonadati</taxon>
        <taxon>Bacteroidota</taxon>
        <taxon>Flavobacteriia</taxon>
        <taxon>Flavobacteriales</taxon>
        <taxon>Flavobacteriaceae</taxon>
        <taxon>Flavivirga</taxon>
    </lineage>
</organism>
<evidence type="ECO:0000313" key="2">
    <source>
        <dbReference type="Proteomes" id="UP000307602"/>
    </source>
</evidence>
<protein>
    <submittedName>
        <fullName evidence="1">DUF3788 family protein</fullName>
    </submittedName>
</protein>
<dbReference type="EMBL" id="SRSO01000011">
    <property type="protein sequence ID" value="TGV02652.1"/>
    <property type="molecule type" value="Genomic_DNA"/>
</dbReference>
<dbReference type="InterPro" id="IPR024265">
    <property type="entry name" value="DUF3788"/>
</dbReference>